<accession>A0A511AUU5</accession>
<keyword evidence="2" id="KW-1185">Reference proteome</keyword>
<dbReference type="OrthoDB" id="2157603at2"/>
<dbReference type="EMBL" id="BJUY01000022">
    <property type="protein sequence ID" value="GEK91914.1"/>
    <property type="molecule type" value="Genomic_DNA"/>
</dbReference>
<reference evidence="1 2" key="1">
    <citation type="submission" date="2019-07" db="EMBL/GenBank/DDBJ databases">
        <title>Whole genome shotgun sequence of Alkalibacterium kapii NBRC 103247.</title>
        <authorList>
            <person name="Hosoyama A."/>
            <person name="Uohara A."/>
            <person name="Ohji S."/>
            <person name="Ichikawa N."/>
        </authorList>
    </citation>
    <scope>NUCLEOTIDE SEQUENCE [LARGE SCALE GENOMIC DNA]</scope>
    <source>
        <strain evidence="1 2">NBRC 103247</strain>
    </source>
</reference>
<evidence type="ECO:0000313" key="2">
    <source>
        <dbReference type="Proteomes" id="UP000321662"/>
    </source>
</evidence>
<gene>
    <name evidence="1" type="ORF">AKA01nite_15360</name>
</gene>
<protein>
    <submittedName>
        <fullName evidence="1">Uncharacterized protein</fullName>
    </submittedName>
</protein>
<dbReference type="RefSeq" id="WP_146924722.1">
    <property type="nucleotide sequence ID" value="NZ_BJUY01000022.1"/>
</dbReference>
<comment type="caution">
    <text evidence="1">The sequence shown here is derived from an EMBL/GenBank/DDBJ whole genome shotgun (WGS) entry which is preliminary data.</text>
</comment>
<name>A0A511AUU5_9LACT</name>
<evidence type="ECO:0000313" key="1">
    <source>
        <dbReference type="EMBL" id="GEK91914.1"/>
    </source>
</evidence>
<sequence length="85" mass="9902">MDDVMIEFYKSKDEQAFLERWESAHGTLTEEQTDELYADIADAIDEAIKSEKHELGETFMYEGVKVGRSDFNVFHSLYLFEAPKD</sequence>
<proteinExistence type="predicted"/>
<dbReference type="AlphaFoldDB" id="A0A511AUU5"/>
<dbReference type="Proteomes" id="UP000321662">
    <property type="component" value="Unassembled WGS sequence"/>
</dbReference>
<organism evidence="1 2">
    <name type="scientific">Alkalibacterium kapii</name>
    <dbReference type="NCBI Taxonomy" id="426704"/>
    <lineage>
        <taxon>Bacteria</taxon>
        <taxon>Bacillati</taxon>
        <taxon>Bacillota</taxon>
        <taxon>Bacilli</taxon>
        <taxon>Lactobacillales</taxon>
        <taxon>Carnobacteriaceae</taxon>
        <taxon>Alkalibacterium</taxon>
    </lineage>
</organism>